<evidence type="ECO:0000313" key="10">
    <source>
        <dbReference type="Proteomes" id="UP001597145"/>
    </source>
</evidence>
<proteinExistence type="inferred from homology"/>
<keyword evidence="7" id="KW-1133">Transmembrane helix</keyword>
<evidence type="ECO:0000256" key="5">
    <source>
        <dbReference type="ARBA" id="ARBA00023049"/>
    </source>
</evidence>
<keyword evidence="4 6" id="KW-0862">Zinc</keyword>
<feature type="transmembrane region" description="Helical" evidence="7">
    <location>
        <begin position="35"/>
        <end position="58"/>
    </location>
</feature>
<evidence type="ECO:0000256" key="6">
    <source>
        <dbReference type="RuleBase" id="RU003983"/>
    </source>
</evidence>
<keyword evidence="1 6" id="KW-0645">Protease</keyword>
<evidence type="ECO:0000256" key="1">
    <source>
        <dbReference type="ARBA" id="ARBA00022670"/>
    </source>
</evidence>
<keyword evidence="3 6" id="KW-0378">Hydrolase</keyword>
<protein>
    <submittedName>
        <fullName evidence="9">M56 family metallopeptidase</fullName>
    </submittedName>
</protein>
<keyword evidence="7" id="KW-0472">Membrane</keyword>
<evidence type="ECO:0000259" key="8">
    <source>
        <dbReference type="Pfam" id="PF01435"/>
    </source>
</evidence>
<evidence type="ECO:0000313" key="9">
    <source>
        <dbReference type="EMBL" id="MFD1531752.1"/>
    </source>
</evidence>
<evidence type="ECO:0000256" key="3">
    <source>
        <dbReference type="ARBA" id="ARBA00022801"/>
    </source>
</evidence>
<dbReference type="Proteomes" id="UP001597145">
    <property type="component" value="Unassembled WGS sequence"/>
</dbReference>
<organism evidence="9 10">
    <name type="scientific">Pseudonocardia aurantiaca</name>
    <dbReference type="NCBI Taxonomy" id="75290"/>
    <lineage>
        <taxon>Bacteria</taxon>
        <taxon>Bacillati</taxon>
        <taxon>Actinomycetota</taxon>
        <taxon>Actinomycetes</taxon>
        <taxon>Pseudonocardiales</taxon>
        <taxon>Pseudonocardiaceae</taxon>
        <taxon>Pseudonocardia</taxon>
    </lineage>
</organism>
<dbReference type="Pfam" id="PF01435">
    <property type="entry name" value="Peptidase_M48"/>
    <property type="match status" value="1"/>
</dbReference>
<keyword evidence="2" id="KW-0479">Metal-binding</keyword>
<name>A0ABW4FMY0_9PSEU</name>
<feature type="transmembrane region" description="Helical" evidence="7">
    <location>
        <begin position="86"/>
        <end position="108"/>
    </location>
</feature>
<dbReference type="EMBL" id="JBHUCP010000014">
    <property type="protein sequence ID" value="MFD1531752.1"/>
    <property type="molecule type" value="Genomic_DNA"/>
</dbReference>
<dbReference type="PANTHER" id="PTHR34978:SF3">
    <property type="entry name" value="SLR0241 PROTEIN"/>
    <property type="match status" value="1"/>
</dbReference>
<feature type="domain" description="Peptidase M48" evidence="8">
    <location>
        <begin position="115"/>
        <end position="192"/>
    </location>
</feature>
<sequence length="299" mass="31666">MTYVLHHVVVLMLAVGTGAWLLRTSWTHRAPHTGVVLWQATIAGGISAVIGTAFAIGLSPYQRGVASGLVLVVGDVASGRPTGLNLAHLVALVVGVLITGFVIARLAWHAFRATRARRRHRDLLRLVAHPSATAPGHDHVVLDHSAAAAYCVPGVRPIVVVTRGVYDLLTTDELDAVLAHEAAHASQRHDLALAPFHALPNRGVLGRARSDVAALVEMCADDIALRRHHVAVLRSALHRMACSGHASPASTLGATTGIERRLARLTEPNRRTSPLAKCLALALALTGATTPLSLFLFPL</sequence>
<accession>A0ABW4FMY0</accession>
<keyword evidence="5 6" id="KW-0482">Metalloprotease</keyword>
<dbReference type="CDD" id="cd07326">
    <property type="entry name" value="M56_BlaR1_MecR1_like"/>
    <property type="match status" value="1"/>
</dbReference>
<feature type="transmembrane region" description="Helical" evidence="7">
    <location>
        <begin position="278"/>
        <end position="297"/>
    </location>
</feature>
<evidence type="ECO:0000256" key="7">
    <source>
        <dbReference type="SAM" id="Phobius"/>
    </source>
</evidence>
<dbReference type="InterPro" id="IPR001915">
    <property type="entry name" value="Peptidase_M48"/>
</dbReference>
<gene>
    <name evidence="9" type="ORF">ACFSCY_20170</name>
</gene>
<dbReference type="RefSeq" id="WP_343979965.1">
    <property type="nucleotide sequence ID" value="NZ_BAAAJG010000011.1"/>
</dbReference>
<feature type="transmembrane region" description="Helical" evidence="7">
    <location>
        <begin position="6"/>
        <end position="23"/>
    </location>
</feature>
<evidence type="ECO:0000256" key="2">
    <source>
        <dbReference type="ARBA" id="ARBA00022723"/>
    </source>
</evidence>
<dbReference type="InterPro" id="IPR052173">
    <property type="entry name" value="Beta-lactam_resp_regulator"/>
</dbReference>
<evidence type="ECO:0000256" key="4">
    <source>
        <dbReference type="ARBA" id="ARBA00022833"/>
    </source>
</evidence>
<comment type="cofactor">
    <cofactor evidence="6">
        <name>Zn(2+)</name>
        <dbReference type="ChEBI" id="CHEBI:29105"/>
    </cofactor>
    <text evidence="6">Binds 1 zinc ion per subunit.</text>
</comment>
<comment type="caution">
    <text evidence="9">The sequence shown here is derived from an EMBL/GenBank/DDBJ whole genome shotgun (WGS) entry which is preliminary data.</text>
</comment>
<dbReference type="PANTHER" id="PTHR34978">
    <property type="entry name" value="POSSIBLE SENSOR-TRANSDUCER PROTEIN BLAR"/>
    <property type="match status" value="1"/>
</dbReference>
<keyword evidence="7" id="KW-0812">Transmembrane</keyword>
<keyword evidence="10" id="KW-1185">Reference proteome</keyword>
<dbReference type="Gene3D" id="3.30.2010.10">
    <property type="entry name" value="Metalloproteases ('zincins'), catalytic domain"/>
    <property type="match status" value="1"/>
</dbReference>
<reference evidence="10" key="1">
    <citation type="journal article" date="2019" name="Int. J. Syst. Evol. Microbiol.">
        <title>The Global Catalogue of Microorganisms (GCM) 10K type strain sequencing project: providing services to taxonomists for standard genome sequencing and annotation.</title>
        <authorList>
            <consortium name="The Broad Institute Genomics Platform"/>
            <consortium name="The Broad Institute Genome Sequencing Center for Infectious Disease"/>
            <person name="Wu L."/>
            <person name="Ma J."/>
        </authorList>
    </citation>
    <scope>NUCLEOTIDE SEQUENCE [LARGE SCALE GENOMIC DNA]</scope>
    <source>
        <strain evidence="10">JCM 12165</strain>
    </source>
</reference>
<comment type="similarity">
    <text evidence="6">Belongs to the peptidase M48 family.</text>
</comment>